<dbReference type="GO" id="GO:0003677">
    <property type="term" value="F:DNA binding"/>
    <property type="evidence" value="ECO:0007669"/>
    <property type="project" value="UniProtKB-KW"/>
</dbReference>
<evidence type="ECO:0000256" key="2">
    <source>
        <dbReference type="ARBA" id="ARBA00023015"/>
    </source>
</evidence>
<sequence length="126" mass="15052">MCLKKLSKLELVIMKFIWNLDIKTNSYEVIDYMQEEHNLPEKVALKTLSKLSKKKFLYVQETSKCTYYTVAIKENSYFEFISRNVQSLLKNIFIKNLLVSFHEEELTAEKIDSLENWVINWEEVCI</sequence>
<reference evidence="5" key="2">
    <citation type="submission" date="2013-11" db="EMBL/GenBank/DDBJ databases">
        <title>Evolutionary History of the Clostridium difficile Pathogenicity Locus.</title>
        <authorList>
            <person name="Dingle K.E."/>
            <person name="Elliott B."/>
            <person name="Robinson E."/>
            <person name="Griffiths D."/>
            <person name="Eyre D.W."/>
            <person name="Stoesser N."/>
            <person name="Vaughan A."/>
            <person name="Golubchik T."/>
            <person name="Fawley W.N."/>
            <person name="Wilcox M.H."/>
            <person name="Peto T.E."/>
            <person name="Walker A.S."/>
            <person name="Riley T.V."/>
            <person name="Crook D.W."/>
            <person name="Didelot X."/>
        </authorList>
    </citation>
    <scope>NUCLEOTIDE SEQUENCE</scope>
    <source>
        <strain evidence="5">Cgrifficile_H5078</strain>
    </source>
</reference>
<dbReference type="PATRIC" id="fig|1496.849.peg.659"/>
<gene>
    <name evidence="5" type="primary">cdu1</name>
</gene>
<comment type="similarity">
    <text evidence="1">Belongs to the BlaI transcriptional regulatory family.</text>
</comment>
<keyword evidence="4" id="KW-0804">Transcription</keyword>
<dbReference type="Gene3D" id="1.10.10.10">
    <property type="entry name" value="Winged helix-like DNA-binding domain superfamily/Winged helix DNA-binding domain"/>
    <property type="match status" value="1"/>
</dbReference>
<evidence type="ECO:0000256" key="3">
    <source>
        <dbReference type="ARBA" id="ARBA00023125"/>
    </source>
</evidence>
<dbReference type="Pfam" id="PF03965">
    <property type="entry name" value="Penicillinase_R"/>
    <property type="match status" value="1"/>
</dbReference>
<dbReference type="AlphaFoldDB" id="V5ZET7"/>
<keyword evidence="2" id="KW-0805">Transcription regulation</keyword>
<proteinExistence type="inferred from homology"/>
<evidence type="ECO:0000313" key="5">
    <source>
        <dbReference type="EMBL" id="CDF47196.1"/>
    </source>
</evidence>
<dbReference type="SUPFAM" id="SSF46785">
    <property type="entry name" value="Winged helix' DNA-binding domain"/>
    <property type="match status" value="1"/>
</dbReference>
<dbReference type="GO" id="GO:0045892">
    <property type="term" value="P:negative regulation of DNA-templated transcription"/>
    <property type="evidence" value="ECO:0007669"/>
    <property type="project" value="InterPro"/>
</dbReference>
<organism evidence="5">
    <name type="scientific">Clostridioides difficile</name>
    <name type="common">Peptoclostridium difficile</name>
    <dbReference type="NCBI Taxonomy" id="1496"/>
    <lineage>
        <taxon>Bacteria</taxon>
        <taxon>Bacillati</taxon>
        <taxon>Bacillota</taxon>
        <taxon>Clostridia</taxon>
        <taxon>Peptostreptococcales</taxon>
        <taxon>Peptostreptococcaceae</taxon>
        <taxon>Clostridioides</taxon>
    </lineage>
</organism>
<reference evidence="5" key="1">
    <citation type="submission" date="2013-04" db="EMBL/GenBank/DDBJ databases">
        <authorList>
            <person name="Dingle K."/>
        </authorList>
    </citation>
    <scope>NUCLEOTIDE SEQUENCE</scope>
    <source>
        <strain evidence="5">Cgrifficile_H5078</strain>
    </source>
</reference>
<protein>
    <submittedName>
        <fullName evidence="5">Penicillinase R superfamily, beta lactams repressor</fullName>
    </submittedName>
</protein>
<keyword evidence="3" id="KW-0238">DNA-binding</keyword>
<dbReference type="InterPro" id="IPR036390">
    <property type="entry name" value="WH_DNA-bd_sf"/>
</dbReference>
<evidence type="ECO:0000256" key="1">
    <source>
        <dbReference type="ARBA" id="ARBA00011046"/>
    </source>
</evidence>
<dbReference type="EMBL" id="HG002397">
    <property type="protein sequence ID" value="CDF47196.1"/>
    <property type="molecule type" value="Genomic_DNA"/>
</dbReference>
<dbReference type="InterPro" id="IPR036388">
    <property type="entry name" value="WH-like_DNA-bd_sf"/>
</dbReference>
<evidence type="ECO:0000256" key="4">
    <source>
        <dbReference type="ARBA" id="ARBA00023163"/>
    </source>
</evidence>
<name>V5ZET7_CLODI</name>
<dbReference type="InterPro" id="IPR005650">
    <property type="entry name" value="BlaI_family"/>
</dbReference>
<accession>V5ZET7</accession>